<accession>A0A9D4JGK0</accession>
<dbReference type="AlphaFoldDB" id="A0A9D4JGK0"/>
<evidence type="ECO:0000313" key="2">
    <source>
        <dbReference type="Proteomes" id="UP000828390"/>
    </source>
</evidence>
<protein>
    <submittedName>
        <fullName evidence="1">Uncharacterized protein</fullName>
    </submittedName>
</protein>
<sequence>MLDQPKKYASVFPEWLERKTAADCISAGTAANGTSQLFEHMLQEHIPRKSAPFYCALCGYKAMDAWSLASQDDRYAPHLAAVQRMAAVDNSSIMRVGTFTPGDFEKHVGAVVVASTTELPGWLTQMIDADASISATIAPRDPIQVAWDAACAGSREEHKAPAIIATRCEAVTP</sequence>
<dbReference type="Proteomes" id="UP000828390">
    <property type="component" value="Unassembled WGS sequence"/>
</dbReference>
<keyword evidence="2" id="KW-1185">Reference proteome</keyword>
<reference evidence="1" key="1">
    <citation type="journal article" date="2019" name="bioRxiv">
        <title>The Genome of the Zebra Mussel, Dreissena polymorpha: A Resource for Invasive Species Research.</title>
        <authorList>
            <person name="McCartney M.A."/>
            <person name="Auch B."/>
            <person name="Kono T."/>
            <person name="Mallez S."/>
            <person name="Zhang Y."/>
            <person name="Obille A."/>
            <person name="Becker A."/>
            <person name="Abrahante J.E."/>
            <person name="Garbe J."/>
            <person name="Badalamenti J.P."/>
            <person name="Herman A."/>
            <person name="Mangelson H."/>
            <person name="Liachko I."/>
            <person name="Sullivan S."/>
            <person name="Sone E.D."/>
            <person name="Koren S."/>
            <person name="Silverstein K.A.T."/>
            <person name="Beckman K.B."/>
            <person name="Gohl D.M."/>
        </authorList>
    </citation>
    <scope>NUCLEOTIDE SEQUENCE</scope>
    <source>
        <strain evidence="1">Duluth1</strain>
        <tissue evidence="1">Whole animal</tissue>
    </source>
</reference>
<gene>
    <name evidence="1" type="ORF">DPMN_135185</name>
</gene>
<reference evidence="1" key="2">
    <citation type="submission" date="2020-11" db="EMBL/GenBank/DDBJ databases">
        <authorList>
            <person name="McCartney M.A."/>
            <person name="Auch B."/>
            <person name="Kono T."/>
            <person name="Mallez S."/>
            <person name="Becker A."/>
            <person name="Gohl D.M."/>
            <person name="Silverstein K.A.T."/>
            <person name="Koren S."/>
            <person name="Bechman K.B."/>
            <person name="Herman A."/>
            <person name="Abrahante J.E."/>
            <person name="Garbe J."/>
        </authorList>
    </citation>
    <scope>NUCLEOTIDE SEQUENCE</scope>
    <source>
        <strain evidence="1">Duluth1</strain>
        <tissue evidence="1">Whole animal</tissue>
    </source>
</reference>
<dbReference type="EMBL" id="JAIWYP010000006">
    <property type="protein sequence ID" value="KAH3806857.1"/>
    <property type="molecule type" value="Genomic_DNA"/>
</dbReference>
<evidence type="ECO:0000313" key="1">
    <source>
        <dbReference type="EMBL" id="KAH3806857.1"/>
    </source>
</evidence>
<name>A0A9D4JGK0_DREPO</name>
<proteinExistence type="predicted"/>
<organism evidence="1 2">
    <name type="scientific">Dreissena polymorpha</name>
    <name type="common">Zebra mussel</name>
    <name type="synonym">Mytilus polymorpha</name>
    <dbReference type="NCBI Taxonomy" id="45954"/>
    <lineage>
        <taxon>Eukaryota</taxon>
        <taxon>Metazoa</taxon>
        <taxon>Spiralia</taxon>
        <taxon>Lophotrochozoa</taxon>
        <taxon>Mollusca</taxon>
        <taxon>Bivalvia</taxon>
        <taxon>Autobranchia</taxon>
        <taxon>Heteroconchia</taxon>
        <taxon>Euheterodonta</taxon>
        <taxon>Imparidentia</taxon>
        <taxon>Neoheterodontei</taxon>
        <taxon>Myida</taxon>
        <taxon>Dreissenoidea</taxon>
        <taxon>Dreissenidae</taxon>
        <taxon>Dreissena</taxon>
    </lineage>
</organism>
<comment type="caution">
    <text evidence="1">The sequence shown here is derived from an EMBL/GenBank/DDBJ whole genome shotgun (WGS) entry which is preliminary data.</text>
</comment>